<gene>
    <name evidence="4" type="ORF">BOA8489_02906</name>
</gene>
<dbReference type="PRINTS" id="PR00722">
    <property type="entry name" value="CHYMOTRYPSIN"/>
</dbReference>
<evidence type="ECO:0000256" key="1">
    <source>
        <dbReference type="ARBA" id="ARBA00022729"/>
    </source>
</evidence>
<dbReference type="Gene3D" id="2.40.10.10">
    <property type="entry name" value="Trypsin-like serine proteases"/>
    <property type="match status" value="2"/>
</dbReference>
<dbReference type="AlphaFoldDB" id="A0A238J2D3"/>
<reference evidence="4 5" key="1">
    <citation type="submission" date="2017-05" db="EMBL/GenBank/DDBJ databases">
        <authorList>
            <person name="Song R."/>
            <person name="Chenine A.L."/>
            <person name="Ruprecht R.M."/>
        </authorList>
    </citation>
    <scope>NUCLEOTIDE SEQUENCE [LARGE SCALE GENOMIC DNA]</scope>
    <source>
        <strain evidence="4 5">CECT 8489</strain>
    </source>
</reference>
<dbReference type="RefSeq" id="WP_093974984.1">
    <property type="nucleotide sequence ID" value="NZ_FXXQ01000010.1"/>
</dbReference>
<protein>
    <submittedName>
        <fullName evidence="4">Trypsin</fullName>
    </submittedName>
</protein>
<keyword evidence="5" id="KW-1185">Reference proteome</keyword>
<dbReference type="Pfam" id="PF00089">
    <property type="entry name" value="Trypsin"/>
    <property type="match status" value="1"/>
</dbReference>
<proteinExistence type="predicted"/>
<dbReference type="InterPro" id="IPR050966">
    <property type="entry name" value="Glutamyl_endopeptidase"/>
</dbReference>
<dbReference type="InterPro" id="IPR018114">
    <property type="entry name" value="TRYPSIN_HIS"/>
</dbReference>
<evidence type="ECO:0000313" key="4">
    <source>
        <dbReference type="EMBL" id="SMX24777.1"/>
    </source>
</evidence>
<sequence length="283" mass="29802">MRMSVNALIAAVALLMPSAVVAQDYEAASEMTALMTSYEARGWEGVGRLNIGFGGMCTGALIAPRLVLTAGHCLIDQRTGRDVNVRDVTFLAGWRNGRASASRKVRRAVVHPEYEYAGPEGPLSVANDLALLELESEIRLAHIQPFKTADRPRKGASVGVVSYAHDRQDSLSLQEVCHVLARRSGALVLSCDVDFGSSGAPIFADIDGEPQIVSVVSAKAMVQGRKVSLGTNLTKPLDDLMGMLASGDAVMNSGATEPRRLSVGGNNGLALSGGEGGAKFVRP</sequence>
<dbReference type="InterPro" id="IPR001254">
    <property type="entry name" value="Trypsin_dom"/>
</dbReference>
<dbReference type="InterPro" id="IPR009003">
    <property type="entry name" value="Peptidase_S1_PA"/>
</dbReference>
<evidence type="ECO:0000313" key="5">
    <source>
        <dbReference type="Proteomes" id="UP000201838"/>
    </source>
</evidence>
<accession>A0A238J2D3</accession>
<name>A0A238J2D3_9RHOB</name>
<dbReference type="PROSITE" id="PS50240">
    <property type="entry name" value="TRYPSIN_DOM"/>
    <property type="match status" value="1"/>
</dbReference>
<organism evidence="4 5">
    <name type="scientific">Boseongicola aestuarii</name>
    <dbReference type="NCBI Taxonomy" id="1470561"/>
    <lineage>
        <taxon>Bacteria</taxon>
        <taxon>Pseudomonadati</taxon>
        <taxon>Pseudomonadota</taxon>
        <taxon>Alphaproteobacteria</taxon>
        <taxon>Rhodobacterales</taxon>
        <taxon>Paracoccaceae</taxon>
        <taxon>Boseongicola</taxon>
    </lineage>
</organism>
<evidence type="ECO:0000259" key="3">
    <source>
        <dbReference type="PROSITE" id="PS50240"/>
    </source>
</evidence>
<keyword evidence="1 2" id="KW-0732">Signal</keyword>
<dbReference type="PANTHER" id="PTHR15462">
    <property type="entry name" value="SERINE PROTEASE"/>
    <property type="match status" value="1"/>
</dbReference>
<dbReference type="SUPFAM" id="SSF50494">
    <property type="entry name" value="Trypsin-like serine proteases"/>
    <property type="match status" value="1"/>
</dbReference>
<dbReference type="PROSITE" id="PS00134">
    <property type="entry name" value="TRYPSIN_HIS"/>
    <property type="match status" value="1"/>
</dbReference>
<dbReference type="InterPro" id="IPR001314">
    <property type="entry name" value="Peptidase_S1A"/>
</dbReference>
<feature type="signal peptide" evidence="2">
    <location>
        <begin position="1"/>
        <end position="22"/>
    </location>
</feature>
<dbReference type="Proteomes" id="UP000201838">
    <property type="component" value="Unassembled WGS sequence"/>
</dbReference>
<dbReference type="OrthoDB" id="267336at2"/>
<dbReference type="GO" id="GO:0004252">
    <property type="term" value="F:serine-type endopeptidase activity"/>
    <property type="evidence" value="ECO:0007669"/>
    <property type="project" value="InterPro"/>
</dbReference>
<dbReference type="GO" id="GO:0006508">
    <property type="term" value="P:proteolysis"/>
    <property type="evidence" value="ECO:0007669"/>
    <property type="project" value="InterPro"/>
</dbReference>
<dbReference type="PANTHER" id="PTHR15462:SF8">
    <property type="entry name" value="SERINE PROTEASE"/>
    <property type="match status" value="1"/>
</dbReference>
<dbReference type="EMBL" id="FXXQ01000010">
    <property type="protein sequence ID" value="SMX24777.1"/>
    <property type="molecule type" value="Genomic_DNA"/>
</dbReference>
<evidence type="ECO:0000256" key="2">
    <source>
        <dbReference type="SAM" id="SignalP"/>
    </source>
</evidence>
<feature type="domain" description="Peptidase S1" evidence="3">
    <location>
        <begin position="20"/>
        <end position="246"/>
    </location>
</feature>
<feature type="chain" id="PRO_5013122248" evidence="2">
    <location>
        <begin position="23"/>
        <end position="283"/>
    </location>
</feature>
<dbReference type="SMART" id="SM00020">
    <property type="entry name" value="Tryp_SPc"/>
    <property type="match status" value="1"/>
</dbReference>
<dbReference type="InterPro" id="IPR043504">
    <property type="entry name" value="Peptidase_S1_PA_chymotrypsin"/>
</dbReference>